<keyword evidence="2" id="KW-1185">Reference proteome</keyword>
<organism evidence="1 2">
    <name type="scientific">Phyllobacterium ifriqiyense</name>
    <dbReference type="NCBI Taxonomy" id="314238"/>
    <lineage>
        <taxon>Bacteria</taxon>
        <taxon>Pseudomonadati</taxon>
        <taxon>Pseudomonadota</taxon>
        <taxon>Alphaproteobacteria</taxon>
        <taxon>Hyphomicrobiales</taxon>
        <taxon>Phyllobacteriaceae</taxon>
        <taxon>Phyllobacterium</taxon>
    </lineage>
</organism>
<protein>
    <submittedName>
        <fullName evidence="1">Uncharacterized protein</fullName>
    </submittedName>
</protein>
<gene>
    <name evidence="1" type="ORF">QFZ34_001176</name>
</gene>
<reference evidence="1 2" key="1">
    <citation type="submission" date="2023-07" db="EMBL/GenBank/DDBJ databases">
        <title>Comparative genomics of wheat-associated soil bacteria to identify genetic determinants of phenazine resistance.</title>
        <authorList>
            <person name="Mouncey N."/>
        </authorList>
    </citation>
    <scope>NUCLEOTIDE SEQUENCE [LARGE SCALE GENOMIC DNA]</scope>
    <source>
        <strain evidence="1 2">W4I11</strain>
    </source>
</reference>
<accession>A0ABU0S5I1</accession>
<proteinExistence type="predicted"/>
<evidence type="ECO:0000313" key="1">
    <source>
        <dbReference type="EMBL" id="MDQ0995999.1"/>
    </source>
</evidence>
<name>A0ABU0S5I1_9HYPH</name>
<dbReference type="Proteomes" id="UP001237780">
    <property type="component" value="Unassembled WGS sequence"/>
</dbReference>
<evidence type="ECO:0000313" key="2">
    <source>
        <dbReference type="Proteomes" id="UP001237780"/>
    </source>
</evidence>
<comment type="caution">
    <text evidence="1">The sequence shown here is derived from an EMBL/GenBank/DDBJ whole genome shotgun (WGS) entry which is preliminary data.</text>
</comment>
<sequence>MITGGLRSIEVQGPGTDERLVPGAAIGSVSRDTLKRLMIRRTIKQHLDKEIRFAAVKHHPTHWYLLLIGIS</sequence>
<dbReference type="EMBL" id="JAUSZT010000002">
    <property type="protein sequence ID" value="MDQ0995999.1"/>
    <property type="molecule type" value="Genomic_DNA"/>
</dbReference>